<keyword evidence="1 2" id="KW-0238">DNA-binding</keyword>
<reference evidence="4 5" key="2">
    <citation type="submission" date="2019-08" db="EMBL/GenBank/DDBJ databases">
        <title>Amycolatopsis acidicola sp. nov., isolated from peat swamp forest soil.</title>
        <authorList>
            <person name="Srisuk N."/>
        </authorList>
    </citation>
    <scope>NUCLEOTIDE SEQUENCE [LARGE SCALE GENOMIC DNA]</scope>
    <source>
        <strain evidence="4 5">TBRC 6029</strain>
    </source>
</reference>
<sequence>MAWNTEETKRKLKEAAVAEFAGFGLGGTTMERIARRAGVNKERLYNYFGDKTRLFATVLADELNKVAAAVPLDHLDGPEAVAEYAGAVYDYHAAHPELTRLLLWEGLADLPEVPDEATRTHYYQTKVDAFATAQRAGLISDELPAADLAFLTLALAGWWYAVPQMARMMHADKPADAETPKDALMRAAARLASPSPR</sequence>
<dbReference type="Gene3D" id="1.10.357.10">
    <property type="entry name" value="Tetracycline Repressor, domain 2"/>
    <property type="match status" value="1"/>
</dbReference>
<evidence type="ECO:0000313" key="5">
    <source>
        <dbReference type="Proteomes" id="UP000320011"/>
    </source>
</evidence>
<accession>A0A558D538</accession>
<dbReference type="InterPro" id="IPR009057">
    <property type="entry name" value="Homeodomain-like_sf"/>
</dbReference>
<evidence type="ECO:0000256" key="1">
    <source>
        <dbReference type="ARBA" id="ARBA00023125"/>
    </source>
</evidence>
<keyword evidence="5" id="KW-1185">Reference proteome</keyword>
<dbReference type="InterPro" id="IPR050109">
    <property type="entry name" value="HTH-type_TetR-like_transc_reg"/>
</dbReference>
<dbReference type="PANTHER" id="PTHR30328:SF54">
    <property type="entry name" value="HTH-TYPE TRANSCRIPTIONAL REPRESSOR SCO4008"/>
    <property type="match status" value="1"/>
</dbReference>
<evidence type="ECO:0000313" key="4">
    <source>
        <dbReference type="EMBL" id="TVT56135.1"/>
    </source>
</evidence>
<dbReference type="OrthoDB" id="4726108at2"/>
<evidence type="ECO:0000256" key="2">
    <source>
        <dbReference type="PROSITE-ProRule" id="PRU00335"/>
    </source>
</evidence>
<dbReference type="Pfam" id="PF00440">
    <property type="entry name" value="TetR_N"/>
    <property type="match status" value="1"/>
</dbReference>
<dbReference type="InterPro" id="IPR041467">
    <property type="entry name" value="Sco4008_C"/>
</dbReference>
<feature type="domain" description="HTH tetR-type" evidence="3">
    <location>
        <begin position="6"/>
        <end position="66"/>
    </location>
</feature>
<dbReference type="InterPro" id="IPR036271">
    <property type="entry name" value="Tet_transcr_reg_TetR-rel_C_sf"/>
</dbReference>
<dbReference type="GO" id="GO:0006355">
    <property type="term" value="P:regulation of DNA-templated transcription"/>
    <property type="evidence" value="ECO:0007669"/>
    <property type="project" value="UniProtKB-ARBA"/>
</dbReference>
<dbReference type="Proteomes" id="UP000320011">
    <property type="component" value="Unassembled WGS sequence"/>
</dbReference>
<dbReference type="SUPFAM" id="SSF48498">
    <property type="entry name" value="Tetracyclin repressor-like, C-terminal domain"/>
    <property type="match status" value="1"/>
</dbReference>
<name>A0A558D538_9PSEU</name>
<reference evidence="4 5" key="1">
    <citation type="submission" date="2019-07" db="EMBL/GenBank/DDBJ databases">
        <authorList>
            <person name="Duangmal K."/>
            <person name="Teo W.F.A."/>
        </authorList>
    </citation>
    <scope>NUCLEOTIDE SEQUENCE [LARGE SCALE GENOMIC DNA]</scope>
    <source>
        <strain evidence="4 5">TBRC 6029</strain>
    </source>
</reference>
<dbReference type="RefSeq" id="WP_144586820.1">
    <property type="nucleotide sequence ID" value="NZ_VJWX01000056.1"/>
</dbReference>
<dbReference type="Pfam" id="PF17926">
    <property type="entry name" value="TetR_C_21"/>
    <property type="match status" value="1"/>
</dbReference>
<feature type="DNA-binding region" description="H-T-H motif" evidence="2">
    <location>
        <begin position="29"/>
        <end position="48"/>
    </location>
</feature>
<dbReference type="InterPro" id="IPR001647">
    <property type="entry name" value="HTH_TetR"/>
</dbReference>
<dbReference type="PANTHER" id="PTHR30328">
    <property type="entry name" value="TRANSCRIPTIONAL REPRESSOR"/>
    <property type="match status" value="1"/>
</dbReference>
<dbReference type="GO" id="GO:0003677">
    <property type="term" value="F:DNA binding"/>
    <property type="evidence" value="ECO:0007669"/>
    <property type="project" value="UniProtKB-UniRule"/>
</dbReference>
<dbReference type="PROSITE" id="PS50977">
    <property type="entry name" value="HTH_TETR_2"/>
    <property type="match status" value="1"/>
</dbReference>
<dbReference type="SUPFAM" id="SSF46689">
    <property type="entry name" value="Homeodomain-like"/>
    <property type="match status" value="1"/>
</dbReference>
<evidence type="ECO:0000259" key="3">
    <source>
        <dbReference type="PROSITE" id="PS50977"/>
    </source>
</evidence>
<dbReference type="AlphaFoldDB" id="A0A558D538"/>
<comment type="caution">
    <text evidence="4">The sequence shown here is derived from an EMBL/GenBank/DDBJ whole genome shotgun (WGS) entry which is preliminary data.</text>
</comment>
<dbReference type="EMBL" id="VJWX01000056">
    <property type="protein sequence ID" value="TVT56135.1"/>
    <property type="molecule type" value="Genomic_DNA"/>
</dbReference>
<gene>
    <name evidence="4" type="ORF">FNH05_08765</name>
</gene>
<organism evidence="4 5">
    <name type="scientific">Amycolatopsis rhizosphaerae</name>
    <dbReference type="NCBI Taxonomy" id="2053003"/>
    <lineage>
        <taxon>Bacteria</taxon>
        <taxon>Bacillati</taxon>
        <taxon>Actinomycetota</taxon>
        <taxon>Actinomycetes</taxon>
        <taxon>Pseudonocardiales</taxon>
        <taxon>Pseudonocardiaceae</taxon>
        <taxon>Amycolatopsis</taxon>
    </lineage>
</organism>
<protein>
    <submittedName>
        <fullName evidence="4">TetR/AcrR family transcriptional regulator</fullName>
    </submittedName>
</protein>
<proteinExistence type="predicted"/>